<dbReference type="GO" id="GO:0016887">
    <property type="term" value="F:ATP hydrolysis activity"/>
    <property type="evidence" value="ECO:0007669"/>
    <property type="project" value="TreeGrafter"/>
</dbReference>
<dbReference type="PANTHER" id="PTHR43384:SF14">
    <property type="entry name" value="ESX-1 SECRETION-ASSOCIATED PROTEIN ESPI"/>
    <property type="match status" value="1"/>
</dbReference>
<dbReference type="SUPFAM" id="SSF52540">
    <property type="entry name" value="P-loop containing nucleoside triphosphate hydrolases"/>
    <property type="match status" value="1"/>
</dbReference>
<evidence type="ECO:0000256" key="1">
    <source>
        <dbReference type="SAM" id="MobiDB-lite"/>
    </source>
</evidence>
<feature type="region of interest" description="Disordered" evidence="1">
    <location>
        <begin position="253"/>
        <end position="425"/>
    </location>
</feature>
<dbReference type="GO" id="GO:0005524">
    <property type="term" value="F:ATP binding"/>
    <property type="evidence" value="ECO:0007669"/>
    <property type="project" value="TreeGrafter"/>
</dbReference>
<proteinExistence type="predicted"/>
<evidence type="ECO:0000259" key="2">
    <source>
        <dbReference type="Pfam" id="PF13614"/>
    </source>
</evidence>
<comment type="caution">
    <text evidence="3">The sequence shown here is derived from an EMBL/GenBank/DDBJ whole genome shotgun (WGS) entry which is preliminary data.</text>
</comment>
<feature type="region of interest" description="Disordered" evidence="1">
    <location>
        <begin position="450"/>
        <end position="512"/>
    </location>
</feature>
<sequence length="1061" mass="113126">MPKQDRGAPARPPWLPEEDEQRGFLRSLRRKKRNADEDEPNEESLTHETERPSTPEAPAQKPIAEAVAAPVEERAAVRPGEEKANGVKPMPDVSKYYTPPRKPESAEDQPPTDQANAVVQVPVSEPVAEAPRIVTGPLPEIKPESRPIAQVEQLSSPPPAESPAIPEPEPVAPEATPAVEAAQRPSVEPTPPVETPAPREVASSPAPTPEPAVVQPGNQDPFSRFSLLEAQLRQMSLDESITDDELERHRRHAMPESGPVAEAHTPLSFTPPVAADIAPGPADEAPEVAHAADEAQSAASVPTSTLGFTLPEATNDLPEAAEGAVAESAEPEPVVVAAQTDGSKPFSGETEPDSGGQEPDTGLTEDFVPQEPEPTGASEPTEPEATGPEPNAEVAGEFVPQNPVVEQSAQPEVAHTQADAPVAELDDVDARAAALLQRIEAKRAELNEELAAHDAAEAEASTSEPEPAPFVPMMAPWASVPEVMDSPEPAPAESADEGETESAAVADPELEGFAPLVDEDIVISAPAVYEETSAVDALEHVVSEGEIASAPESSAAHTIDPEPVEEIADAAHEQPAEAPVADVPEQSEPEPVAAPEPAAVPEPQSVEPSPLSAPPSWEIPSTPQAPPAAESPAQPAHFVPPTAPPQPDPQPPVQQQPAAQAPPGWNPRQPYPGQWPQGAPQAPQPYGGQHLSPQPPPQPTSVEGQWQWVPQSQQEPQPPVQQEPPAGYVQPPQGAAPPANYRAPQAYRMPPSLDEAEVINRGRYAPRSGWRKAVHRSTGGRVNPGDSRRDREQDQLLASIRQPILGDYRIAVLSIKGGVGKTTTTLGLGSAFATIRTDRIIAVDANPDRGTLAERVRDHSTQSTVRDLLNDRNIRSYADVRNHTRMATSRLEVLASEQDPAVSEAFGEIDYRNTIDILQRYYNIILTDCGTGIMHSAMAGVLDLAHTIVLVSSPAMDSARSASATLDWLMQHGHAALVREAHVVLSASRPGSAGIKLDKVYEHFQARCRSIHMIPFDPHLAEGADVDFNLLNADTNAAYLKLAGAISESFPRLRMRGDEQR</sequence>
<dbReference type="InterPro" id="IPR027417">
    <property type="entry name" value="P-loop_NTPase"/>
</dbReference>
<evidence type="ECO:0000313" key="3">
    <source>
        <dbReference type="EMBL" id="OHU20716.1"/>
    </source>
</evidence>
<feature type="compositionally biased region" description="Pro residues" evidence="1">
    <location>
        <begin position="641"/>
        <end position="654"/>
    </location>
</feature>
<dbReference type="GO" id="GO:0005829">
    <property type="term" value="C:cytosol"/>
    <property type="evidence" value="ECO:0007669"/>
    <property type="project" value="TreeGrafter"/>
</dbReference>
<feature type="compositionally biased region" description="Low complexity" evidence="1">
    <location>
        <begin position="705"/>
        <end position="715"/>
    </location>
</feature>
<evidence type="ECO:0000313" key="4">
    <source>
        <dbReference type="Proteomes" id="UP000179616"/>
    </source>
</evidence>
<dbReference type="STRING" id="948102.BKG76_08050"/>
<feature type="region of interest" description="Disordered" evidence="1">
    <location>
        <begin position="768"/>
        <end position="792"/>
    </location>
</feature>
<feature type="compositionally biased region" description="Low complexity" evidence="1">
    <location>
        <begin position="318"/>
        <end position="338"/>
    </location>
</feature>
<feature type="compositionally biased region" description="Low complexity" evidence="1">
    <location>
        <begin position="627"/>
        <end position="636"/>
    </location>
</feature>
<feature type="region of interest" description="Disordered" evidence="1">
    <location>
        <begin position="545"/>
        <end position="754"/>
    </location>
</feature>
<dbReference type="InterPro" id="IPR025669">
    <property type="entry name" value="AAA_dom"/>
</dbReference>
<dbReference type="GO" id="GO:0009898">
    <property type="term" value="C:cytoplasmic side of plasma membrane"/>
    <property type="evidence" value="ECO:0007669"/>
    <property type="project" value="TreeGrafter"/>
</dbReference>
<protein>
    <recommendedName>
        <fullName evidence="2">AAA domain-containing protein</fullName>
    </recommendedName>
</protein>
<dbReference type="Gene3D" id="3.40.50.300">
    <property type="entry name" value="P-loop containing nucleotide triphosphate hydrolases"/>
    <property type="match status" value="1"/>
</dbReference>
<organism evidence="3 4">
    <name type="scientific">Mycobacteroides franklinii</name>
    <dbReference type="NCBI Taxonomy" id="948102"/>
    <lineage>
        <taxon>Bacteria</taxon>
        <taxon>Bacillati</taxon>
        <taxon>Actinomycetota</taxon>
        <taxon>Actinomycetes</taxon>
        <taxon>Mycobacteriales</taxon>
        <taxon>Mycobacteriaceae</taxon>
        <taxon>Mycobacteroides</taxon>
    </lineage>
</organism>
<feature type="compositionally biased region" description="Pro residues" evidence="1">
    <location>
        <begin position="156"/>
        <end position="171"/>
    </location>
</feature>
<name>A0A1S1L4J9_9MYCO</name>
<dbReference type="Proteomes" id="UP000179616">
    <property type="component" value="Unassembled WGS sequence"/>
</dbReference>
<dbReference type="AlphaFoldDB" id="A0A1S1L4J9"/>
<accession>A0A1S1L4J9</accession>
<dbReference type="GO" id="GO:0051782">
    <property type="term" value="P:negative regulation of cell division"/>
    <property type="evidence" value="ECO:0007669"/>
    <property type="project" value="TreeGrafter"/>
</dbReference>
<feature type="compositionally biased region" description="Low complexity" evidence="1">
    <location>
        <begin position="671"/>
        <end position="689"/>
    </location>
</feature>
<feature type="compositionally biased region" description="Low complexity" evidence="1">
    <location>
        <begin position="379"/>
        <end position="393"/>
    </location>
</feature>
<feature type="region of interest" description="Disordered" evidence="1">
    <location>
        <begin position="1"/>
        <end position="221"/>
    </location>
</feature>
<dbReference type="EMBL" id="MLIK01000019">
    <property type="protein sequence ID" value="OHU20716.1"/>
    <property type="molecule type" value="Genomic_DNA"/>
</dbReference>
<feature type="compositionally biased region" description="Basic and acidic residues" evidence="1">
    <location>
        <begin position="44"/>
        <end position="53"/>
    </location>
</feature>
<dbReference type="GeneID" id="57170041"/>
<feature type="domain" description="AAA" evidence="2">
    <location>
        <begin position="810"/>
        <end position="930"/>
    </location>
</feature>
<dbReference type="PANTHER" id="PTHR43384">
    <property type="entry name" value="SEPTUM SITE-DETERMINING PROTEIN MIND HOMOLOG, CHLOROPLASTIC-RELATED"/>
    <property type="match status" value="1"/>
</dbReference>
<dbReference type="RefSeq" id="WP_070937193.1">
    <property type="nucleotide sequence ID" value="NZ_MLIK01000019.1"/>
</dbReference>
<feature type="compositionally biased region" description="Low complexity" evidence="1">
    <location>
        <begin position="172"/>
        <end position="187"/>
    </location>
</feature>
<feature type="compositionally biased region" description="Basic and acidic residues" evidence="1">
    <location>
        <begin position="71"/>
        <end position="85"/>
    </location>
</feature>
<reference evidence="3 4" key="1">
    <citation type="submission" date="2016-10" db="EMBL/GenBank/DDBJ databases">
        <title>Evaluation of Human, Veterinary and Environmental Mycobacterium chelonae Isolates by Core Genome Phylogenomic Analysis, Targeted Gene Comparison, and Anti-microbial Susceptibility Patterns: A Tale of Mistaken Identities.</title>
        <authorList>
            <person name="Fogelson S.B."/>
            <person name="Camus A.C."/>
            <person name="Lorenz W."/>
            <person name="Vasireddy R."/>
            <person name="Vasireddy S."/>
            <person name="Smith T."/>
            <person name="Brown-Elliott B.A."/>
            <person name="Wallace R.J.Jr."/>
            <person name="Hasan N.A."/>
            <person name="Reischl U."/>
            <person name="Sanchez S."/>
        </authorList>
    </citation>
    <scope>NUCLEOTIDE SEQUENCE [LARGE SCALE GENOMIC DNA]</scope>
    <source>
        <strain evidence="3 4">1559</strain>
    </source>
</reference>
<dbReference type="Pfam" id="PF13614">
    <property type="entry name" value="AAA_31"/>
    <property type="match status" value="1"/>
</dbReference>
<dbReference type="InterPro" id="IPR050625">
    <property type="entry name" value="ParA/MinD_ATPase"/>
</dbReference>
<gene>
    <name evidence="3" type="ORF">BKG76_08050</name>
</gene>